<dbReference type="OrthoDB" id="9763537at2"/>
<dbReference type="InterPro" id="IPR017853">
    <property type="entry name" value="GH"/>
</dbReference>
<dbReference type="SUPFAM" id="SSF51445">
    <property type="entry name" value="(Trans)glycosidases"/>
    <property type="match status" value="1"/>
</dbReference>
<name>A0A4Q0T0F4_9BACT</name>
<feature type="signal peptide" evidence="7">
    <location>
        <begin position="1"/>
        <end position="20"/>
    </location>
</feature>
<feature type="active site" description="Proton donor" evidence="6">
    <location>
        <position position="294"/>
    </location>
</feature>
<evidence type="ECO:0000256" key="4">
    <source>
        <dbReference type="ARBA" id="ARBA00022801"/>
    </source>
</evidence>
<dbReference type="Gene3D" id="3.30.379.10">
    <property type="entry name" value="Chitobiase/beta-hexosaminidase domain 2-like"/>
    <property type="match status" value="1"/>
</dbReference>
<keyword evidence="11" id="KW-1185">Reference proteome</keyword>
<dbReference type="InterPro" id="IPR025705">
    <property type="entry name" value="Beta_hexosaminidase_sua/sub"/>
</dbReference>
<dbReference type="GO" id="GO:0004563">
    <property type="term" value="F:beta-N-acetylhexosaminidase activity"/>
    <property type="evidence" value="ECO:0007669"/>
    <property type="project" value="UniProtKB-EC"/>
</dbReference>
<evidence type="ECO:0000256" key="7">
    <source>
        <dbReference type="SAM" id="SignalP"/>
    </source>
</evidence>
<evidence type="ECO:0000256" key="1">
    <source>
        <dbReference type="ARBA" id="ARBA00001231"/>
    </source>
</evidence>
<keyword evidence="7" id="KW-0732">Signal</keyword>
<feature type="domain" description="Glycoside hydrolase family 20 catalytic" evidence="8">
    <location>
        <begin position="154"/>
        <end position="365"/>
    </location>
</feature>
<comment type="similarity">
    <text evidence="2">Belongs to the glycosyl hydrolase 20 family.</text>
</comment>
<dbReference type="RefSeq" id="WP_128914670.1">
    <property type="nucleotide sequence ID" value="NZ_RDSM01000003.1"/>
</dbReference>
<dbReference type="InterPro" id="IPR015882">
    <property type="entry name" value="HEX_bac_N"/>
</dbReference>
<feature type="chain" id="PRO_5020234472" description="beta-N-acetylhexosaminidase" evidence="7">
    <location>
        <begin position="21"/>
        <end position="726"/>
    </location>
</feature>
<dbReference type="AlphaFoldDB" id="A0A4Q0T0F4"/>
<dbReference type="EC" id="3.2.1.52" evidence="3"/>
<dbReference type="Pfam" id="PF00728">
    <property type="entry name" value="Glyco_hydro_20"/>
    <property type="match status" value="1"/>
</dbReference>
<dbReference type="GO" id="GO:0030203">
    <property type="term" value="P:glycosaminoglycan metabolic process"/>
    <property type="evidence" value="ECO:0007669"/>
    <property type="project" value="TreeGrafter"/>
</dbReference>
<dbReference type="Proteomes" id="UP000289437">
    <property type="component" value="Unassembled WGS sequence"/>
</dbReference>
<dbReference type="SUPFAM" id="SSF55545">
    <property type="entry name" value="beta-N-acetylhexosaminidase-like domain"/>
    <property type="match status" value="1"/>
</dbReference>
<evidence type="ECO:0000313" key="10">
    <source>
        <dbReference type="EMBL" id="RXH54971.1"/>
    </source>
</evidence>
<dbReference type="Pfam" id="PF02838">
    <property type="entry name" value="Glyco_hydro_20b"/>
    <property type="match status" value="1"/>
</dbReference>
<proteinExistence type="inferred from homology"/>
<sequence length="726" mass="78712">MVFSRLGACLLALSAASALAQSASLHLIPMPREASAAAVQPIPSGVKITCPGCDANSEDQFAADDLAQTLQSRGIPTTGSSVTIQITRKGSSDFSPAMKPEGYTIGVNGHTLTVTGATASGVFYGVQTVKQLIEGSGASAVLHEATIRDWPAMKYRGLSDDLSRGPVPTLAFQKKQIRTLAAYKVNLFSTYFENTFTYASNPLPAAPNGAMTAADARELSAYAAKYHIDVVPEQEAFGHLHHTLAWEQYHELAETPHGALLAPGQPGSLVLIKQWFAELAAAFPSPFLHLGADETVDLGVGQTKPDVDARGLGAVYLDYMQQIVTALKPLNRRLLFWGDIAQDSPALVKALPQSFKDATIAIAWTYNPDPRGFARYITPYTNAGMETWVAPGVNNWSRPYPNWNYAFSNIQQFTRDGQKLGADGQLNTIWNDDGEGLEDNDWYGVLFGAAAAWQSGESSIPAFQQSYAQVFHGEAGGLLNQAQIELMAVHALLKEQAKVGDGSNGLYWLDPFSKDGMTYAAKLRPYNRDLRLHAEKALTLIAQARASAPCPDVIPSCHARAVRAESGVDDSLAPNPAQAYPSAPTSLRETDAIDALELGARRFDMIGMKFQLADEIAQGYQRAQTALASTDPKIHKTVSRELGDINGVDGRIQDIKDAYALQRDLYAQTWLRTNRPFALRPVLAHYDSAIALWISRMDKVRSVQRQYADSKTLPPASDLGIPPATF</sequence>
<evidence type="ECO:0000259" key="8">
    <source>
        <dbReference type="Pfam" id="PF00728"/>
    </source>
</evidence>
<dbReference type="PRINTS" id="PR00738">
    <property type="entry name" value="GLHYDRLASE20"/>
</dbReference>
<gene>
    <name evidence="10" type="ORF">GRAN_4075</name>
</gene>
<organism evidence="10 11">
    <name type="scientific">Granulicella sibirica</name>
    <dbReference type="NCBI Taxonomy" id="2479048"/>
    <lineage>
        <taxon>Bacteria</taxon>
        <taxon>Pseudomonadati</taxon>
        <taxon>Acidobacteriota</taxon>
        <taxon>Terriglobia</taxon>
        <taxon>Terriglobales</taxon>
        <taxon>Acidobacteriaceae</taxon>
        <taxon>Granulicella</taxon>
    </lineage>
</organism>
<evidence type="ECO:0000256" key="3">
    <source>
        <dbReference type="ARBA" id="ARBA00012663"/>
    </source>
</evidence>
<protein>
    <recommendedName>
        <fullName evidence="3">beta-N-acetylhexosaminidase</fullName>
        <ecNumber evidence="3">3.2.1.52</ecNumber>
    </recommendedName>
</protein>
<dbReference type="GO" id="GO:0016020">
    <property type="term" value="C:membrane"/>
    <property type="evidence" value="ECO:0007669"/>
    <property type="project" value="TreeGrafter"/>
</dbReference>
<keyword evidence="5" id="KW-0326">Glycosidase</keyword>
<comment type="catalytic activity">
    <reaction evidence="1">
        <text>Hydrolysis of terminal non-reducing N-acetyl-D-hexosamine residues in N-acetyl-beta-D-hexosaminides.</text>
        <dbReference type="EC" id="3.2.1.52"/>
    </reaction>
</comment>
<dbReference type="EMBL" id="RDSM01000003">
    <property type="protein sequence ID" value="RXH54971.1"/>
    <property type="molecule type" value="Genomic_DNA"/>
</dbReference>
<evidence type="ECO:0000256" key="6">
    <source>
        <dbReference type="PIRSR" id="PIRSR625705-1"/>
    </source>
</evidence>
<comment type="caution">
    <text evidence="10">The sequence shown here is derived from an EMBL/GenBank/DDBJ whole genome shotgun (WGS) entry which is preliminary data.</text>
</comment>
<dbReference type="InterPro" id="IPR015883">
    <property type="entry name" value="Glyco_hydro_20_cat"/>
</dbReference>
<dbReference type="PANTHER" id="PTHR22600:SF57">
    <property type="entry name" value="BETA-N-ACETYLHEXOSAMINIDASE"/>
    <property type="match status" value="1"/>
</dbReference>
<evidence type="ECO:0000259" key="9">
    <source>
        <dbReference type="Pfam" id="PF02838"/>
    </source>
</evidence>
<feature type="domain" description="Beta-hexosaminidase bacterial type N-terminal" evidence="9">
    <location>
        <begin position="26"/>
        <end position="150"/>
    </location>
</feature>
<evidence type="ECO:0000256" key="5">
    <source>
        <dbReference type="ARBA" id="ARBA00023295"/>
    </source>
</evidence>
<keyword evidence="4" id="KW-0378">Hydrolase</keyword>
<reference evidence="11" key="2">
    <citation type="submission" date="2019-02" db="EMBL/GenBank/DDBJ databases">
        <title>Granulicella sibirica sp. nov., a psychrotolerant acidobacterium isolated from an organic soil layer in forested tundra, West Siberia.</title>
        <authorList>
            <person name="Oshkin I.Y."/>
            <person name="Kulichevskaya I.S."/>
            <person name="Rijpstra W.I.C."/>
            <person name="Sinninghe Damste J.S."/>
            <person name="Rakitin A.L."/>
            <person name="Ravin N.V."/>
            <person name="Dedysh S.N."/>
        </authorList>
    </citation>
    <scope>NUCLEOTIDE SEQUENCE [LARGE SCALE GENOMIC DNA]</scope>
    <source>
        <strain evidence="11">AF10</strain>
    </source>
</reference>
<reference evidence="10 11" key="1">
    <citation type="submission" date="2018-11" db="EMBL/GenBank/DDBJ databases">
        <authorList>
            <person name="Mardanov A.V."/>
            <person name="Ravin N.V."/>
            <person name="Dedysh S.N."/>
        </authorList>
    </citation>
    <scope>NUCLEOTIDE SEQUENCE [LARGE SCALE GENOMIC DNA]</scope>
    <source>
        <strain evidence="10 11">AF10</strain>
    </source>
</reference>
<evidence type="ECO:0000313" key="11">
    <source>
        <dbReference type="Proteomes" id="UP000289437"/>
    </source>
</evidence>
<dbReference type="GO" id="GO:0005975">
    <property type="term" value="P:carbohydrate metabolic process"/>
    <property type="evidence" value="ECO:0007669"/>
    <property type="project" value="InterPro"/>
</dbReference>
<dbReference type="InterPro" id="IPR029018">
    <property type="entry name" value="Hex-like_dom2"/>
</dbReference>
<dbReference type="PANTHER" id="PTHR22600">
    <property type="entry name" value="BETA-HEXOSAMINIDASE"/>
    <property type="match status" value="1"/>
</dbReference>
<accession>A0A4Q0T0F4</accession>
<evidence type="ECO:0000256" key="2">
    <source>
        <dbReference type="ARBA" id="ARBA00006285"/>
    </source>
</evidence>
<dbReference type="Gene3D" id="3.20.20.80">
    <property type="entry name" value="Glycosidases"/>
    <property type="match status" value="1"/>
</dbReference>